<dbReference type="Gene3D" id="2.170.140.10">
    <property type="entry name" value="Chitin binding domain"/>
    <property type="match status" value="1"/>
</dbReference>
<dbReference type="GeneID" id="112056428"/>
<dbReference type="RefSeq" id="XP_052740368.1">
    <property type="nucleotide sequence ID" value="XM_052884408.1"/>
</dbReference>
<dbReference type="InterPro" id="IPR036508">
    <property type="entry name" value="Chitin-bd_dom_sf"/>
</dbReference>
<evidence type="ECO:0000313" key="2">
    <source>
        <dbReference type="Proteomes" id="UP001652582"/>
    </source>
</evidence>
<organism evidence="2 3">
    <name type="scientific">Bicyclus anynana</name>
    <name type="common">Squinting bush brown butterfly</name>
    <dbReference type="NCBI Taxonomy" id="110368"/>
    <lineage>
        <taxon>Eukaryota</taxon>
        <taxon>Metazoa</taxon>
        <taxon>Ecdysozoa</taxon>
        <taxon>Arthropoda</taxon>
        <taxon>Hexapoda</taxon>
        <taxon>Insecta</taxon>
        <taxon>Pterygota</taxon>
        <taxon>Neoptera</taxon>
        <taxon>Endopterygota</taxon>
        <taxon>Lepidoptera</taxon>
        <taxon>Glossata</taxon>
        <taxon>Ditrysia</taxon>
        <taxon>Papilionoidea</taxon>
        <taxon>Nymphalidae</taxon>
        <taxon>Satyrinae</taxon>
        <taxon>Satyrini</taxon>
        <taxon>Mycalesina</taxon>
        <taxon>Bicyclus</taxon>
    </lineage>
</organism>
<dbReference type="SUPFAM" id="SSF57625">
    <property type="entry name" value="Invertebrate chitin-binding proteins"/>
    <property type="match status" value="1"/>
</dbReference>
<dbReference type="InterPro" id="IPR002557">
    <property type="entry name" value="Chitin-bd_dom"/>
</dbReference>
<sequence length="301" mass="33481">MDVPPGFLQSTSYDMKGIVSGNRMAAVPLGTSLGEGELDIEGVCTGPGMTCQNCTHAVTCIPLPGGWLKVPLQQCTEGQTCNAHLKQCSTEAVPECDAETQQYRHVCEQVGIFPDAYDCRKFHLCSPPDGLPDGRPADHRTALCPRHYGYDPKTAQCSIQLQHGQCNLKPVPNCTKVGQFGVLESSPNHYYVCISRHGTLYPQIFICPHGWHFWDTFCRPEEEIKREQEARMAESLATSTTVKPAAYKLDTFFSTEKATTYAADTFLADKFDLTNYETIDDSHSNSNDEFINSFENSFDPW</sequence>
<gene>
    <name evidence="3" type="primary">LOC112056428</name>
</gene>
<dbReference type="PROSITE" id="PS50940">
    <property type="entry name" value="CHIT_BIND_II"/>
    <property type="match status" value="1"/>
</dbReference>
<evidence type="ECO:0000259" key="1">
    <source>
        <dbReference type="PROSITE" id="PS50940"/>
    </source>
</evidence>
<name>A0ABM3LMU1_BICAN</name>
<protein>
    <submittedName>
        <fullName evidence="3">Uncharacterized protein LOC112056428</fullName>
    </submittedName>
</protein>
<dbReference type="Proteomes" id="UP001652582">
    <property type="component" value="Chromosome 11"/>
</dbReference>
<evidence type="ECO:0000313" key="3">
    <source>
        <dbReference type="RefSeq" id="XP_052740368.1"/>
    </source>
</evidence>
<feature type="domain" description="Chitin-binding type-2" evidence="1">
    <location>
        <begin position="104"/>
        <end position="168"/>
    </location>
</feature>
<proteinExistence type="predicted"/>
<accession>A0ABM3LMU1</accession>
<reference evidence="3" key="1">
    <citation type="submission" date="2025-08" db="UniProtKB">
        <authorList>
            <consortium name="RefSeq"/>
        </authorList>
    </citation>
    <scope>IDENTIFICATION</scope>
</reference>
<dbReference type="Pfam" id="PF01607">
    <property type="entry name" value="CBM_14"/>
    <property type="match status" value="1"/>
</dbReference>
<keyword evidence="2" id="KW-1185">Reference proteome</keyword>